<name>A0A542ZJL4_9MICO</name>
<dbReference type="AlphaFoldDB" id="A0A542ZJL4"/>
<feature type="domain" description="Putative peptidoglycan binding" evidence="1">
    <location>
        <begin position="211"/>
        <end position="269"/>
    </location>
</feature>
<dbReference type="InterPro" id="IPR029055">
    <property type="entry name" value="Ntn_hydrolases_N"/>
</dbReference>
<organism evidence="2 3">
    <name type="scientific">Oryzihumus leptocrescens</name>
    <dbReference type="NCBI Taxonomy" id="297536"/>
    <lineage>
        <taxon>Bacteria</taxon>
        <taxon>Bacillati</taxon>
        <taxon>Actinomycetota</taxon>
        <taxon>Actinomycetes</taxon>
        <taxon>Micrococcales</taxon>
        <taxon>Intrasporangiaceae</taxon>
        <taxon>Oryzihumus</taxon>
    </lineage>
</organism>
<dbReference type="InterPro" id="IPR014927">
    <property type="entry name" value="PG-bd_2"/>
</dbReference>
<dbReference type="RefSeq" id="WP_141788427.1">
    <property type="nucleotide sequence ID" value="NZ_BAAAKX010000002.1"/>
</dbReference>
<dbReference type="Pfam" id="PF08823">
    <property type="entry name" value="PG_binding_2"/>
    <property type="match status" value="1"/>
</dbReference>
<keyword evidence="2" id="KW-0378">Hydrolase</keyword>
<proteinExistence type="predicted"/>
<dbReference type="SUPFAM" id="SSF56235">
    <property type="entry name" value="N-terminal nucleophile aminohydrolases (Ntn hydrolases)"/>
    <property type="match status" value="1"/>
</dbReference>
<dbReference type="InterPro" id="IPR010430">
    <property type="entry name" value="DUF1028"/>
</dbReference>
<dbReference type="Proteomes" id="UP000319514">
    <property type="component" value="Unassembled WGS sequence"/>
</dbReference>
<dbReference type="GO" id="GO:0016787">
    <property type="term" value="F:hydrolase activity"/>
    <property type="evidence" value="ECO:0007669"/>
    <property type="project" value="UniProtKB-KW"/>
</dbReference>
<comment type="caution">
    <text evidence="2">The sequence shown here is derived from an EMBL/GenBank/DDBJ whole genome shotgun (WGS) entry which is preliminary data.</text>
</comment>
<protein>
    <submittedName>
        <fullName evidence="2">Putative Ntn-hydrolase superfamily protein</fullName>
    </submittedName>
</protein>
<dbReference type="PANTHER" id="PTHR39328">
    <property type="entry name" value="BLL2871 PROTEIN"/>
    <property type="match status" value="1"/>
</dbReference>
<keyword evidence="3" id="KW-1185">Reference proteome</keyword>
<dbReference type="PANTHER" id="PTHR39328:SF1">
    <property type="entry name" value="BLL2871 PROTEIN"/>
    <property type="match status" value="1"/>
</dbReference>
<dbReference type="EMBL" id="VFOQ01000001">
    <property type="protein sequence ID" value="TQL60545.1"/>
    <property type="molecule type" value="Genomic_DNA"/>
</dbReference>
<sequence length="275" mass="28669">MTFSIVASMGDALGVAVASKFLAVGSVVPAARVGVGAVATQALAKVSYKDDALALLADGVAPEEVVARLTGDDDGHEQRQLGLVTPTGQASYTGPACMDWAGGLTGRDATGGYAIQGNILAGPQVVQEMERAWLEAAHLPFPSRLVHAMLAGDRAGGDRRGRQSAALYAVQAGTGYDASGVLADLRVDDHPEAPQELARLLDLNELYFGGPTNVLPLEGGLLEEVTERLARLGRTQPDVHDALADWAGAENYETRLTSEGIDSRVLQALREATAA</sequence>
<dbReference type="OrthoDB" id="9790012at2"/>
<dbReference type="Gene3D" id="3.60.20.10">
    <property type="entry name" value="Glutamine Phosphoribosylpyrophosphate, subunit 1, domain 1"/>
    <property type="match status" value="1"/>
</dbReference>
<evidence type="ECO:0000313" key="2">
    <source>
        <dbReference type="EMBL" id="TQL60545.1"/>
    </source>
</evidence>
<dbReference type="Pfam" id="PF06267">
    <property type="entry name" value="DUF1028"/>
    <property type="match status" value="1"/>
</dbReference>
<accession>A0A542ZJL4</accession>
<gene>
    <name evidence="2" type="ORF">FB474_1940</name>
</gene>
<reference evidence="2 3" key="1">
    <citation type="submission" date="2019-06" db="EMBL/GenBank/DDBJ databases">
        <title>Sequencing the genomes of 1000 actinobacteria strains.</title>
        <authorList>
            <person name="Klenk H.-P."/>
        </authorList>
    </citation>
    <scope>NUCLEOTIDE SEQUENCE [LARGE SCALE GENOMIC DNA]</scope>
    <source>
        <strain evidence="2 3">DSM 18082</strain>
    </source>
</reference>
<evidence type="ECO:0000313" key="3">
    <source>
        <dbReference type="Proteomes" id="UP000319514"/>
    </source>
</evidence>
<evidence type="ECO:0000259" key="1">
    <source>
        <dbReference type="Pfam" id="PF08823"/>
    </source>
</evidence>